<feature type="compositionally biased region" description="Basic and acidic residues" evidence="2">
    <location>
        <begin position="1562"/>
        <end position="1571"/>
    </location>
</feature>
<feature type="coiled-coil region" evidence="1">
    <location>
        <begin position="826"/>
        <end position="853"/>
    </location>
</feature>
<sequence>MLQPKIQQKSKNVTFSDTSPSRFNRKYVAPQASFRQCTLVKTVPDTSPKMPTQTDSVAQLKQKQEAALVSDKVTKTKNEIEQLKAELEQLITRGITEGACNLKVTAPNENEQQVTDIKAKTFKDNIADLFNDPHVKTHKIYPKLTKSKPIITKPELEQPKKVRHYDQDVAREYIKKQKEKRRGELLNKKKDVVSNVDLKKQRLQELREKSLKLLSKNVNRARSLSRERKDEEPVEIVPPANERISSQISQTRKVHPQLGNITMRLPHSYCDVDETLNRTTTKDDREIAAATKIQALFRGYRQRKLLQDEPVKELICKEVQTSLFELPKPEIVPYPYNFISAVRRKLNLVARQAKANASSVILESPVARKSPDLKSFLSDKCLNLDVKSIEHLTLKKSKTGVENGCASESDTSKNIPDLSSESSTDINLLHSSKRARSSDTDEERGRKNINVDRVKKLKLRQPKSIESEISERINGSKESIISSNRCNYAIITSKKSDSIEKDVNTIATEKDIKIQTQKDIKIQTEKDGVSTEKIDTDVIDENINNHAETYSLKNKENVSENILQVINNASQEYSSNFASVTSDIPALQPPSVSLKSSLPISSSEESVGNTASNRIPSIVLKHGEKSVIESKIKANEIHLKFEAELHLLNDFNDSLRQVMAVEKSLLELHNQKNETAMTFHTRDTQTSIINPQSQIATINYSRGSDITEAQSIENDVTLITTGLELSQFNSPIEESCSDYSIIKTKRNNQDTLTGLSLEMFERLIKDEDARIENLKAILKIREKALVDRTKGELAWLEIQKKHLKDGGQLQEISAIKKKQRGLLIKLEHERHEMQRLKQMQKAASKERKSVLKEQRNMIKAQLSTGGTVTKIKRHAREEKRQSGPFKVYNIKSHNDTIFSETSMTRKSSVTEEIVSEVSHRSHSVVSQISEEIILSEKLEIRTNQEPTIQTETVKRSLLMREAALQKRRKVAEEILQWHQRLLEEEKKISELELAATSIINQASPIKNEDLLLDKAARQKFKGSQLNQLWLSMTGRQEKKFKDEEVYNMSQTSLEKFCRNAKHYEKLQKRNHTPDSRRSSIPVEENHSSEYLSDFESAVTSDSPPMVNGKFGESSESDEINTVTEISKQKTTEILDHKISSGENVSIKFSEEAELLSNRETETTISRNIKTSNHDLNSIQENQTTSAIPDIANDQELVDDYSNIKDIEHNHSVGDDVVATLSLKINSQRDNSTVHDETEGKVSIGKLSDLTGSRSCNVTLPSAERNVNVTENLNNTKTIGDLSQKSSTVNLSQLETNGPLSKINTERGSCVIESDQDVNNDTENDLKLFSELNKTSEITRSSDIPDETTTYSKYSMKSSNINTERGTSFIDSNITNQITLCKLNTKFPITKSYSDTRISDLNNVTETLLKSINVKVTLSNNNEDASSNESPKPKSNISDISSNLNENISPSQTIDSISEIEEDQVSDSPKLSDEPIEVLQISSIIDQDAEQMPINAIVEELPALISSSPSKTVDDVTGQTSPVLMIEHSKTSNHRSTEDQVIHVDAVENKCEIASEETQVSKTTEEHDRMHLSSEQNENESVDERILINEESSQDTNSSAKQTSPLLSSYGFIEAKKTSQSDTIESTVDLEKSSRSSEDPHEKIIDNNYNLVSENEDKIKSDLEQISNDKKNSSTPTITISLEGDESKSGKIEDIPSDKNDSSIPTITISLGDENKSGKIVDSPSDKKNLSTPTITISLEGGENKNSEIEDAPSEQSVSEKIANEKQIDVKKRVLEILSDANISSPRGDRSPRMQDFYVTAYDVTSPNHSPNSNSPTEDVQSNFVTQDVTDEVEELLKKQIAIEREIKEIQQQQKEHLPYLYVREIPNKPPPPYTPPTTKQQAQIKDSILPISEKQIDVITKATSEILHKAFKENNLRNVTLSENSKKILDLKSNVDANCYEFLFDLSKEMAIEHYKQFEAETGPSWMHLHKRTKLAIGKPFDQRGLDRLINKKIKQVLGFEIVKVVENKKHKWSGKKRDHVDELLVVECQAEEAEWTNYNRDELIVKDELTKEILNMLLSETGQALNNVLKKKNLS</sequence>
<keyword evidence="1" id="KW-0175">Coiled coil</keyword>
<dbReference type="GO" id="GO:0034453">
    <property type="term" value="P:microtubule anchoring"/>
    <property type="evidence" value="ECO:0007669"/>
    <property type="project" value="InterPro"/>
</dbReference>
<evidence type="ECO:0000313" key="4">
    <source>
        <dbReference type="Proteomes" id="UP001329430"/>
    </source>
</evidence>
<feature type="compositionally biased region" description="Basic and acidic residues" evidence="2">
    <location>
        <begin position="436"/>
        <end position="446"/>
    </location>
</feature>
<evidence type="ECO:0000256" key="1">
    <source>
        <dbReference type="SAM" id="Coils"/>
    </source>
</evidence>
<feature type="region of interest" description="Disordered" evidence="2">
    <location>
        <begin position="1553"/>
        <end position="1581"/>
    </location>
</feature>
<feature type="compositionally biased region" description="Basic and acidic residues" evidence="2">
    <location>
        <begin position="1684"/>
        <end position="1700"/>
    </location>
</feature>
<comment type="caution">
    <text evidence="3">The sequence shown here is derived from an EMBL/GenBank/DDBJ whole genome shotgun (WGS) entry which is preliminary data.</text>
</comment>
<feature type="compositionally biased region" description="Polar residues" evidence="2">
    <location>
        <begin position="1432"/>
        <end position="1450"/>
    </location>
</feature>
<feature type="region of interest" description="Disordered" evidence="2">
    <location>
        <begin position="400"/>
        <end position="446"/>
    </location>
</feature>
<dbReference type="EMBL" id="JAVRBK010000006">
    <property type="protein sequence ID" value="KAK5642799.1"/>
    <property type="molecule type" value="Genomic_DNA"/>
</dbReference>
<evidence type="ECO:0000313" key="3">
    <source>
        <dbReference type="EMBL" id="KAK5642799.1"/>
    </source>
</evidence>
<feature type="region of interest" description="Disordered" evidence="2">
    <location>
        <begin position="1"/>
        <end position="21"/>
    </location>
</feature>
<dbReference type="PROSITE" id="PS50096">
    <property type="entry name" value="IQ"/>
    <property type="match status" value="1"/>
</dbReference>
<dbReference type="PANTHER" id="PTHR13958">
    <property type="entry name" value="CENTROSOME-ASSOCIATED PROTEIN 350"/>
    <property type="match status" value="1"/>
</dbReference>
<feature type="region of interest" description="Disordered" evidence="2">
    <location>
        <begin position="1419"/>
        <end position="1450"/>
    </location>
</feature>
<proteinExistence type="predicted"/>
<feature type="region of interest" description="Disordered" evidence="2">
    <location>
        <begin position="1663"/>
        <end position="1760"/>
    </location>
</feature>
<dbReference type="Pfam" id="PF00612">
    <property type="entry name" value="IQ"/>
    <property type="match status" value="1"/>
</dbReference>
<dbReference type="GO" id="GO:0005813">
    <property type="term" value="C:centrosome"/>
    <property type="evidence" value="ECO:0007669"/>
    <property type="project" value="InterPro"/>
</dbReference>
<feature type="compositionally biased region" description="Basic and acidic residues" evidence="2">
    <location>
        <begin position="1628"/>
        <end position="1644"/>
    </location>
</feature>
<keyword evidence="4" id="KW-1185">Reference proteome</keyword>
<dbReference type="CDD" id="cd23767">
    <property type="entry name" value="IQCD"/>
    <property type="match status" value="1"/>
</dbReference>
<dbReference type="InterPro" id="IPR028750">
    <property type="entry name" value="CEP350/CC187"/>
</dbReference>
<dbReference type="InterPro" id="IPR000048">
    <property type="entry name" value="IQ_motif_EF-hand-BS"/>
</dbReference>
<evidence type="ECO:0000256" key="2">
    <source>
        <dbReference type="SAM" id="MobiDB-lite"/>
    </source>
</evidence>
<dbReference type="PANTHER" id="PTHR13958:SF3">
    <property type="entry name" value="CAP-GLY DOMAIN-CONTAINING PROTEIN-RELATED"/>
    <property type="match status" value="1"/>
</dbReference>
<feature type="compositionally biased region" description="Basic and acidic residues" evidence="2">
    <location>
        <begin position="1066"/>
        <end position="1087"/>
    </location>
</feature>
<feature type="compositionally biased region" description="Basic and acidic residues" evidence="2">
    <location>
        <begin position="1712"/>
        <end position="1728"/>
    </location>
</feature>
<feature type="compositionally biased region" description="Low complexity" evidence="2">
    <location>
        <begin position="1419"/>
        <end position="1429"/>
    </location>
</feature>
<accession>A0AAN7VG64</accession>
<dbReference type="GO" id="GO:0008017">
    <property type="term" value="F:microtubule binding"/>
    <property type="evidence" value="ECO:0007669"/>
    <property type="project" value="InterPro"/>
</dbReference>
<reference evidence="3 4" key="1">
    <citation type="journal article" date="2024" name="Insects">
        <title>An Improved Chromosome-Level Genome Assembly of the Firefly Pyrocoelia pectoralis.</title>
        <authorList>
            <person name="Fu X."/>
            <person name="Meyer-Rochow V.B."/>
            <person name="Ballantyne L."/>
            <person name="Zhu X."/>
        </authorList>
    </citation>
    <scope>NUCLEOTIDE SEQUENCE [LARGE SCALE GENOMIC DNA]</scope>
    <source>
        <strain evidence="3">XCY_ONT2</strain>
    </source>
</reference>
<dbReference type="Proteomes" id="UP001329430">
    <property type="component" value="Chromosome 6"/>
</dbReference>
<feature type="compositionally biased region" description="Polar residues" evidence="2">
    <location>
        <begin position="406"/>
        <end position="430"/>
    </location>
</feature>
<name>A0AAN7VG64_9COLE</name>
<organism evidence="3 4">
    <name type="scientific">Pyrocoelia pectoralis</name>
    <dbReference type="NCBI Taxonomy" id="417401"/>
    <lineage>
        <taxon>Eukaryota</taxon>
        <taxon>Metazoa</taxon>
        <taxon>Ecdysozoa</taxon>
        <taxon>Arthropoda</taxon>
        <taxon>Hexapoda</taxon>
        <taxon>Insecta</taxon>
        <taxon>Pterygota</taxon>
        <taxon>Neoptera</taxon>
        <taxon>Endopterygota</taxon>
        <taxon>Coleoptera</taxon>
        <taxon>Polyphaga</taxon>
        <taxon>Elateriformia</taxon>
        <taxon>Elateroidea</taxon>
        <taxon>Lampyridae</taxon>
        <taxon>Lampyrinae</taxon>
        <taxon>Pyrocoelia</taxon>
    </lineage>
</organism>
<dbReference type="SMART" id="SM00015">
    <property type="entry name" value="IQ"/>
    <property type="match status" value="1"/>
</dbReference>
<protein>
    <submittedName>
        <fullName evidence="3">Uncharacterized protein</fullName>
    </submittedName>
</protein>
<gene>
    <name evidence="3" type="ORF">RI129_008966</name>
</gene>
<feature type="region of interest" description="Disordered" evidence="2">
    <location>
        <begin position="1616"/>
        <end position="1646"/>
    </location>
</feature>
<feature type="region of interest" description="Disordered" evidence="2">
    <location>
        <begin position="1066"/>
        <end position="1116"/>
    </location>
</feature>
<feature type="coiled-coil region" evidence="1">
    <location>
        <begin position="66"/>
        <end position="93"/>
    </location>
</feature>